<dbReference type="InterPro" id="IPR022764">
    <property type="entry name" value="Peptidase_S54_rhomboid_dom"/>
</dbReference>
<dbReference type="InterPro" id="IPR050925">
    <property type="entry name" value="Rhomboid_protease_S54"/>
</dbReference>
<feature type="domain" description="Peptidase S54 rhomboid" evidence="8">
    <location>
        <begin position="190"/>
        <end position="326"/>
    </location>
</feature>
<name>A0ABT3EIR5_9FLAO</name>
<evidence type="ECO:0000259" key="8">
    <source>
        <dbReference type="Pfam" id="PF01694"/>
    </source>
</evidence>
<keyword evidence="6 7" id="KW-0472">Membrane</keyword>
<feature type="transmembrane region" description="Helical" evidence="7">
    <location>
        <begin position="255"/>
        <end position="274"/>
    </location>
</feature>
<dbReference type="RefSeq" id="WP_264369207.1">
    <property type="nucleotide sequence ID" value="NZ_JAPCIO010000006.1"/>
</dbReference>
<dbReference type="PANTHER" id="PTHR43731:SF14">
    <property type="entry name" value="PRESENILIN-ASSOCIATED RHOMBOID-LIKE PROTEIN, MITOCHONDRIAL"/>
    <property type="match status" value="1"/>
</dbReference>
<protein>
    <submittedName>
        <fullName evidence="9">Rhomboid family intramembrane serine protease</fullName>
    </submittedName>
</protein>
<dbReference type="GO" id="GO:0006508">
    <property type="term" value="P:proteolysis"/>
    <property type="evidence" value="ECO:0007669"/>
    <property type="project" value="UniProtKB-KW"/>
</dbReference>
<organism evidence="9 10">
    <name type="scientific">Flavobacterium lacisediminis</name>
    <dbReference type="NCBI Taxonomy" id="2989705"/>
    <lineage>
        <taxon>Bacteria</taxon>
        <taxon>Pseudomonadati</taxon>
        <taxon>Bacteroidota</taxon>
        <taxon>Flavobacteriia</taxon>
        <taxon>Flavobacteriales</taxon>
        <taxon>Flavobacteriaceae</taxon>
        <taxon>Flavobacterium</taxon>
    </lineage>
</organism>
<keyword evidence="3 7" id="KW-0812">Transmembrane</keyword>
<feature type="transmembrane region" description="Helical" evidence="7">
    <location>
        <begin position="286"/>
        <end position="302"/>
    </location>
</feature>
<evidence type="ECO:0000313" key="9">
    <source>
        <dbReference type="EMBL" id="MCW1148463.1"/>
    </source>
</evidence>
<dbReference type="GO" id="GO:0008233">
    <property type="term" value="F:peptidase activity"/>
    <property type="evidence" value="ECO:0007669"/>
    <property type="project" value="UniProtKB-KW"/>
</dbReference>
<keyword evidence="9" id="KW-0645">Protease</keyword>
<feature type="transmembrane region" description="Helical" evidence="7">
    <location>
        <begin position="308"/>
        <end position="328"/>
    </location>
</feature>
<dbReference type="PANTHER" id="PTHR43731">
    <property type="entry name" value="RHOMBOID PROTEASE"/>
    <property type="match status" value="1"/>
</dbReference>
<evidence type="ECO:0000256" key="7">
    <source>
        <dbReference type="SAM" id="Phobius"/>
    </source>
</evidence>
<dbReference type="Pfam" id="PF01694">
    <property type="entry name" value="Rhomboid"/>
    <property type="match status" value="1"/>
</dbReference>
<evidence type="ECO:0000256" key="3">
    <source>
        <dbReference type="ARBA" id="ARBA00022692"/>
    </source>
</evidence>
<proteinExistence type="inferred from homology"/>
<evidence type="ECO:0000256" key="2">
    <source>
        <dbReference type="ARBA" id="ARBA00009045"/>
    </source>
</evidence>
<keyword evidence="10" id="KW-1185">Reference proteome</keyword>
<dbReference type="EMBL" id="JAPCIO010000006">
    <property type="protein sequence ID" value="MCW1148463.1"/>
    <property type="molecule type" value="Genomic_DNA"/>
</dbReference>
<sequence>MNNKLLPHYIIEFEINEADKSLVNQSIEFAFKQLSWNIVSSSEHKIEGHTSLSLSSWGESIIIDISDTKVIIESKCVGNQLFDWGKNKKNVESLLEQIKLYEQKEFVVNEIPITESSNNDFGAISKKKSSFKDFLQVFIPTKDYFFTPILIFLNVLVFVIMAIDGTNIISPEAEDLIKWGANERSLTLNGELWRLFSCIFIHIGIMHLIMNLYALIFIGSILEPIIGKYKFIIGYLISGFIASTASLWWNTFSLSAGASGAIFGLFGIFLALLTTNYLDKSTRKSMLTYIFIYVGLNLMSGLKEGIDGAAHIGGLVSGFVFGYAFYYGLINKESKEINHWILGIISFLGIACSYLVLQKIPNPIEQYKNEYGEEMNYFDLYEIKMKDFELNENLALEIQNQNASSKEEMINYIENHTLYYWTENLKIVNEIEKFSIPKEALEKNATVKKYVLLRIKQTKLFREKIKSDSDKFDKRIIEINQEIENLIETIVNL</sequence>
<feature type="transmembrane region" description="Helical" evidence="7">
    <location>
        <begin position="144"/>
        <end position="163"/>
    </location>
</feature>
<dbReference type="Gene3D" id="1.20.1540.10">
    <property type="entry name" value="Rhomboid-like"/>
    <property type="match status" value="1"/>
</dbReference>
<evidence type="ECO:0000256" key="6">
    <source>
        <dbReference type="ARBA" id="ARBA00023136"/>
    </source>
</evidence>
<feature type="transmembrane region" description="Helical" evidence="7">
    <location>
        <begin position="192"/>
        <end position="219"/>
    </location>
</feature>
<evidence type="ECO:0000313" key="10">
    <source>
        <dbReference type="Proteomes" id="UP001165677"/>
    </source>
</evidence>
<evidence type="ECO:0000256" key="4">
    <source>
        <dbReference type="ARBA" id="ARBA00022801"/>
    </source>
</evidence>
<reference evidence="9" key="1">
    <citation type="submission" date="2022-10" db="EMBL/GenBank/DDBJ databases">
        <title>Flavobacterium sp. nov., a bacterium isolated from lake sediment.</title>
        <authorList>
            <person name="Qu J.-H."/>
        </authorList>
    </citation>
    <scope>NUCLEOTIDE SEQUENCE</scope>
    <source>
        <strain evidence="9">TH16-21</strain>
    </source>
</reference>
<dbReference type="SUPFAM" id="SSF144091">
    <property type="entry name" value="Rhomboid-like"/>
    <property type="match status" value="1"/>
</dbReference>
<feature type="transmembrane region" description="Helical" evidence="7">
    <location>
        <begin position="231"/>
        <end position="249"/>
    </location>
</feature>
<comment type="similarity">
    <text evidence="2">Belongs to the peptidase S54 family.</text>
</comment>
<comment type="caution">
    <text evidence="9">The sequence shown here is derived from an EMBL/GenBank/DDBJ whole genome shotgun (WGS) entry which is preliminary data.</text>
</comment>
<keyword evidence="5 7" id="KW-1133">Transmembrane helix</keyword>
<gene>
    <name evidence="9" type="ORF">OJ995_09545</name>
</gene>
<dbReference type="InterPro" id="IPR035952">
    <property type="entry name" value="Rhomboid-like_sf"/>
</dbReference>
<feature type="transmembrane region" description="Helical" evidence="7">
    <location>
        <begin position="340"/>
        <end position="357"/>
    </location>
</feature>
<comment type="subcellular location">
    <subcellularLocation>
        <location evidence="1">Membrane</location>
        <topology evidence="1">Multi-pass membrane protein</topology>
    </subcellularLocation>
</comment>
<keyword evidence="4" id="KW-0378">Hydrolase</keyword>
<dbReference type="Proteomes" id="UP001165677">
    <property type="component" value="Unassembled WGS sequence"/>
</dbReference>
<evidence type="ECO:0000256" key="5">
    <source>
        <dbReference type="ARBA" id="ARBA00022989"/>
    </source>
</evidence>
<accession>A0ABT3EIR5</accession>
<evidence type="ECO:0000256" key="1">
    <source>
        <dbReference type="ARBA" id="ARBA00004141"/>
    </source>
</evidence>